<sequence length="160" mass="18154">MKVLVISDSHGAVFESHINEIKTHGDYDILIHCGDKYNDAQKFADKLNINTVYQVPGNCDYNVIEKGIIFKEIMGRNVLITHGHIHNVKYNLDALKKFAEENNADVVLFGHTHDQLTEYMDKTLFFNPGSTIFPRKGNGSYGILEFTDNDIKCSVMTLEN</sequence>
<protein>
    <recommendedName>
        <fullName evidence="4">Phosphoesterase</fullName>
        <ecNumber evidence="4">3.1.4.-</ecNumber>
    </recommendedName>
</protein>
<proteinExistence type="inferred from homology"/>
<dbReference type="NCBIfam" id="TIGR00040">
    <property type="entry name" value="yfcE"/>
    <property type="match status" value="1"/>
</dbReference>
<dbReference type="Gene3D" id="3.60.21.10">
    <property type="match status" value="1"/>
</dbReference>
<evidence type="ECO:0000259" key="5">
    <source>
        <dbReference type="Pfam" id="PF12850"/>
    </source>
</evidence>
<evidence type="ECO:0000256" key="3">
    <source>
        <dbReference type="ARBA" id="ARBA00022801"/>
    </source>
</evidence>
<dbReference type="GO" id="GO:0046872">
    <property type="term" value="F:metal ion binding"/>
    <property type="evidence" value="ECO:0007669"/>
    <property type="project" value="UniProtKB-KW"/>
</dbReference>
<evidence type="ECO:0000256" key="4">
    <source>
        <dbReference type="RuleBase" id="RU362039"/>
    </source>
</evidence>
<dbReference type="AlphaFoldDB" id="A0A562JKN8"/>
<dbReference type="PROSITE" id="PS01269">
    <property type="entry name" value="UPF0025"/>
    <property type="match status" value="1"/>
</dbReference>
<dbReference type="InterPro" id="IPR024654">
    <property type="entry name" value="Calcineurin-like_PHP_lpxH"/>
</dbReference>
<dbReference type="Proteomes" id="UP000315343">
    <property type="component" value="Unassembled WGS sequence"/>
</dbReference>
<comment type="similarity">
    <text evidence="1 4">Belongs to the metallophosphoesterase superfamily. YfcE family.</text>
</comment>
<comment type="cofactor">
    <cofactor evidence="4">
        <name>a divalent metal cation</name>
        <dbReference type="ChEBI" id="CHEBI:60240"/>
    </cofactor>
</comment>
<comment type="caution">
    <text evidence="6">The sequence shown here is derived from an EMBL/GenBank/DDBJ whole genome shotgun (WGS) entry which is preliminary data.</text>
</comment>
<dbReference type="EC" id="3.1.4.-" evidence="4"/>
<dbReference type="InterPro" id="IPR020935">
    <property type="entry name" value="PdiEstase_YfcE_CS"/>
</dbReference>
<evidence type="ECO:0000256" key="2">
    <source>
        <dbReference type="ARBA" id="ARBA00022723"/>
    </source>
</evidence>
<accession>A0A562JKN8</accession>
<dbReference type="InterPro" id="IPR029052">
    <property type="entry name" value="Metallo-depent_PP-like"/>
</dbReference>
<reference evidence="6 7" key="1">
    <citation type="submission" date="2019-07" db="EMBL/GenBank/DDBJ databases">
        <title>Genomic Encyclopedia of Type Strains, Phase I: the one thousand microbial genomes (KMG-I) project.</title>
        <authorList>
            <person name="Kyrpides N."/>
        </authorList>
    </citation>
    <scope>NUCLEOTIDE SEQUENCE [LARGE SCALE GENOMIC DNA]</scope>
    <source>
        <strain evidence="6 7">DSM 13558</strain>
    </source>
</reference>
<keyword evidence="3" id="KW-0378">Hydrolase</keyword>
<keyword evidence="7" id="KW-1185">Reference proteome</keyword>
<dbReference type="Pfam" id="PF12850">
    <property type="entry name" value="Metallophos_2"/>
    <property type="match status" value="1"/>
</dbReference>
<dbReference type="SUPFAM" id="SSF56300">
    <property type="entry name" value="Metallo-dependent phosphatases"/>
    <property type="match status" value="1"/>
</dbReference>
<dbReference type="EMBL" id="VLKH01000001">
    <property type="protein sequence ID" value="TWH83720.1"/>
    <property type="molecule type" value="Genomic_DNA"/>
</dbReference>
<gene>
    <name evidence="6" type="ORF">LY60_00332</name>
</gene>
<dbReference type="InterPro" id="IPR000979">
    <property type="entry name" value="Phosphodiesterase_MJ0936/Vps29"/>
</dbReference>
<dbReference type="RefSeq" id="WP_145079070.1">
    <property type="nucleotide sequence ID" value="NZ_DAMBUX010000009.1"/>
</dbReference>
<name>A0A562JKN8_9FIRM</name>
<keyword evidence="2 4" id="KW-0479">Metal-binding</keyword>
<evidence type="ECO:0000313" key="6">
    <source>
        <dbReference type="EMBL" id="TWH83720.1"/>
    </source>
</evidence>
<dbReference type="OrthoDB" id="9800565at2"/>
<evidence type="ECO:0000313" key="7">
    <source>
        <dbReference type="Proteomes" id="UP000315343"/>
    </source>
</evidence>
<organism evidence="6 7">
    <name type="scientific">Sedimentibacter saalensis</name>
    <dbReference type="NCBI Taxonomy" id="130788"/>
    <lineage>
        <taxon>Bacteria</taxon>
        <taxon>Bacillati</taxon>
        <taxon>Bacillota</taxon>
        <taxon>Tissierellia</taxon>
        <taxon>Sedimentibacter</taxon>
    </lineage>
</organism>
<feature type="domain" description="Calcineurin-like phosphoesterase" evidence="5">
    <location>
        <begin position="1"/>
        <end position="148"/>
    </location>
</feature>
<dbReference type="GO" id="GO:0016787">
    <property type="term" value="F:hydrolase activity"/>
    <property type="evidence" value="ECO:0007669"/>
    <property type="project" value="UniProtKB-UniRule"/>
</dbReference>
<evidence type="ECO:0000256" key="1">
    <source>
        <dbReference type="ARBA" id="ARBA00008950"/>
    </source>
</evidence>
<dbReference type="PANTHER" id="PTHR11124">
    <property type="entry name" value="VACUOLAR SORTING PROTEIN VPS29"/>
    <property type="match status" value="1"/>
</dbReference>